<name>A0A8F5RCT2_9VIRU</name>
<evidence type="ECO:0000313" key="1">
    <source>
        <dbReference type="EMBL" id="QXN75308.1"/>
    </source>
</evidence>
<proteinExistence type="predicted"/>
<protein>
    <submittedName>
        <fullName evidence="1">Internal scaffolding protein</fullName>
    </submittedName>
</protein>
<organism evidence="1">
    <name type="scientific">Microvirus mar63</name>
    <dbReference type="NCBI Taxonomy" id="2851200"/>
    <lineage>
        <taxon>Viruses</taxon>
        <taxon>Monodnaviria</taxon>
        <taxon>Sangervirae</taxon>
        <taxon>Phixviricota</taxon>
        <taxon>Malgrandaviricetes</taxon>
        <taxon>Petitvirales</taxon>
        <taxon>Microviridae</taxon>
    </lineage>
</organism>
<sequence>MIMSKKKMKFAYSSDVEQQALNPVIQGSTNIFVTCTADPVQCIRMEVTPGRVRKVSGDFLGLDGEETKELRSAPVVRYSSDVRLIIHQKDLAKRVGADVANRYLSQVQPASQFQQQLDKLSDSQILDCVRSRHIQSPSEIKAYSEALLFEAEKLQQQAADVIEKAQAAKAAEASASQSTAAPAASAAAAE</sequence>
<dbReference type="EMBL" id="MZ089809">
    <property type="protein sequence ID" value="QXN75308.1"/>
    <property type="molecule type" value="Genomic_DNA"/>
</dbReference>
<reference evidence="1" key="1">
    <citation type="submission" date="2021-04" db="EMBL/GenBank/DDBJ databases">
        <title>Genomes of microviruses identified in yellow-bellied marmot fecal samples.</title>
        <authorList>
            <person name="Varsani A."/>
            <person name="Kraberger S."/>
            <person name="Chatterjee A."/>
            <person name="Richet C."/>
            <person name="Fontenele R.S."/>
            <person name="Schmidlin K."/>
            <person name="Blumstein D.T."/>
        </authorList>
    </citation>
    <scope>NUCLEOTIDE SEQUENCE</scope>
    <source>
        <strain evidence="1">Mar63</strain>
    </source>
</reference>
<accession>A0A8F5RCT2</accession>